<keyword evidence="2" id="KW-1185">Reference proteome</keyword>
<dbReference type="Proteomes" id="UP000790709">
    <property type="component" value="Unassembled WGS sequence"/>
</dbReference>
<evidence type="ECO:0000313" key="2">
    <source>
        <dbReference type="Proteomes" id="UP000790709"/>
    </source>
</evidence>
<name>A0ACB8BDI0_9AGAM</name>
<proteinExistence type="predicted"/>
<comment type="caution">
    <text evidence="1">The sequence shown here is derived from an EMBL/GenBank/DDBJ whole genome shotgun (WGS) entry which is preliminary data.</text>
</comment>
<protein>
    <submittedName>
        <fullName evidence="1">Uncharacterized protein</fullName>
    </submittedName>
</protein>
<reference evidence="1" key="1">
    <citation type="journal article" date="2021" name="New Phytol.">
        <title>Evolutionary innovations through gain and loss of genes in the ectomycorrhizal Boletales.</title>
        <authorList>
            <person name="Wu G."/>
            <person name="Miyauchi S."/>
            <person name="Morin E."/>
            <person name="Kuo A."/>
            <person name="Drula E."/>
            <person name="Varga T."/>
            <person name="Kohler A."/>
            <person name="Feng B."/>
            <person name="Cao Y."/>
            <person name="Lipzen A."/>
            <person name="Daum C."/>
            <person name="Hundley H."/>
            <person name="Pangilinan J."/>
            <person name="Johnson J."/>
            <person name="Barry K."/>
            <person name="LaButti K."/>
            <person name="Ng V."/>
            <person name="Ahrendt S."/>
            <person name="Min B."/>
            <person name="Choi I.G."/>
            <person name="Park H."/>
            <person name="Plett J.M."/>
            <person name="Magnuson J."/>
            <person name="Spatafora J.W."/>
            <person name="Nagy L.G."/>
            <person name="Henrissat B."/>
            <person name="Grigoriev I.V."/>
            <person name="Yang Z.L."/>
            <person name="Xu J."/>
            <person name="Martin F.M."/>
        </authorList>
    </citation>
    <scope>NUCLEOTIDE SEQUENCE</scope>
    <source>
        <strain evidence="1">KUC20120723A-06</strain>
    </source>
</reference>
<dbReference type="EMBL" id="MU266453">
    <property type="protein sequence ID" value="KAH7923405.1"/>
    <property type="molecule type" value="Genomic_DNA"/>
</dbReference>
<gene>
    <name evidence="1" type="ORF">BV22DRAFT_1036334</name>
</gene>
<evidence type="ECO:0000313" key="1">
    <source>
        <dbReference type="EMBL" id="KAH7923405.1"/>
    </source>
</evidence>
<organism evidence="1 2">
    <name type="scientific">Leucogyrophana mollusca</name>
    <dbReference type="NCBI Taxonomy" id="85980"/>
    <lineage>
        <taxon>Eukaryota</taxon>
        <taxon>Fungi</taxon>
        <taxon>Dikarya</taxon>
        <taxon>Basidiomycota</taxon>
        <taxon>Agaricomycotina</taxon>
        <taxon>Agaricomycetes</taxon>
        <taxon>Agaricomycetidae</taxon>
        <taxon>Boletales</taxon>
        <taxon>Boletales incertae sedis</taxon>
        <taxon>Leucogyrophana</taxon>
    </lineage>
</organism>
<sequence length="69" mass="7261">MASNSRGEIQGQRGISSSSVLPLTTTVASLVGLAATIQCPPLKNVLLWLLAFVVLAYVAAPAMSRDKYI</sequence>
<accession>A0ACB8BDI0</accession>